<reference evidence="2" key="1">
    <citation type="submission" date="2016-10" db="EMBL/GenBank/DDBJ databases">
        <authorList>
            <person name="Varghese N."/>
            <person name="Submissions S."/>
        </authorList>
    </citation>
    <scope>NUCLEOTIDE SEQUENCE [LARGE SCALE GENOMIC DNA]</scope>
    <source>
        <strain evidence="2">DSM 44718</strain>
    </source>
</reference>
<keyword evidence="2" id="KW-1185">Reference proteome</keyword>
<sequence length="98" mass="11047">MDAGDFPLGRPGTLDASKGKTVLRRNALWAVRLEWPAGDHEFGCPRSDEAAALRELDRVRSYWARGPMRPRLSLVRISHHDFELHAKARRGCKAPDCP</sequence>
<protein>
    <submittedName>
        <fullName evidence="1">Uncharacterized protein</fullName>
    </submittedName>
</protein>
<evidence type="ECO:0000313" key="1">
    <source>
        <dbReference type="EMBL" id="SDZ32613.1"/>
    </source>
</evidence>
<gene>
    <name evidence="1" type="ORF">SAMN05421684_4525</name>
</gene>
<accession>A0A1H3S3F1</accession>
<name>A0A1H3S3F1_9ACTN</name>
<evidence type="ECO:0000313" key="2">
    <source>
        <dbReference type="Proteomes" id="UP000199632"/>
    </source>
</evidence>
<dbReference type="STRING" id="137265.SAMN05421684_4525"/>
<dbReference type="AlphaFoldDB" id="A0A1H3S3F1"/>
<organism evidence="1 2">
    <name type="scientific">Asanoa ishikariensis</name>
    <dbReference type="NCBI Taxonomy" id="137265"/>
    <lineage>
        <taxon>Bacteria</taxon>
        <taxon>Bacillati</taxon>
        <taxon>Actinomycetota</taxon>
        <taxon>Actinomycetes</taxon>
        <taxon>Micromonosporales</taxon>
        <taxon>Micromonosporaceae</taxon>
        <taxon>Asanoa</taxon>
    </lineage>
</organism>
<proteinExistence type="predicted"/>
<dbReference type="Proteomes" id="UP000199632">
    <property type="component" value="Unassembled WGS sequence"/>
</dbReference>
<dbReference type="EMBL" id="FNQB01000002">
    <property type="protein sequence ID" value="SDZ32613.1"/>
    <property type="molecule type" value="Genomic_DNA"/>
</dbReference>